<sequence length="281" mass="31722">MLLKVVKTDMKKRIAVYAALCILFILFSSCRRNTKIEYIEDPSWSEVQVKAALVIGISDFVPILSFRNEKNEIVGYDIDIFTELCRRLGIHPVFYPIDWTQKEMLLNTGVIDCIASGFSLTEERKQHYRMCTPYLQNAKIVVTLASKGYQTLAQLRDRRIAVEAGTGGDEALLDIEVLKDHVSIRQLNSIDRLYEALNAGTCDAIVLDLIYSCNTLDKNPHYNIINEAIATEYYTFAFRQADGSLAAKIESVLVEMDADGTIPDFSRKWFGSNLSILNVGL</sequence>
<protein>
    <recommendedName>
        <fullName evidence="2">Solute-binding protein family 3/N-terminal domain-containing protein</fullName>
    </recommendedName>
</protein>
<comment type="caution">
    <text evidence="3">The sequence shown here is derived from an EMBL/GenBank/DDBJ whole genome shotgun (WGS) entry which is preliminary data.</text>
</comment>
<reference evidence="3 4" key="1">
    <citation type="submission" date="2013-04" db="EMBL/GenBank/DDBJ databases">
        <title>The Genome Sequence of Treponema medium ATCC 700293.</title>
        <authorList>
            <consortium name="The Broad Institute Genomics Platform"/>
            <person name="Earl A."/>
            <person name="Ward D."/>
            <person name="Feldgarden M."/>
            <person name="Gevers D."/>
            <person name="Leonetti C."/>
            <person name="Blanton J.M."/>
            <person name="Dewhirst F.E."/>
            <person name="Izard J."/>
            <person name="Walker B."/>
            <person name="Young S."/>
            <person name="Zeng Q."/>
            <person name="Gargeya S."/>
            <person name="Fitzgerald M."/>
            <person name="Haas B."/>
            <person name="Abouelleil A."/>
            <person name="Allen A.W."/>
            <person name="Alvarado L."/>
            <person name="Arachchi H.M."/>
            <person name="Berlin A.M."/>
            <person name="Chapman S.B."/>
            <person name="Gainer-Dewar J."/>
            <person name="Goldberg J."/>
            <person name="Griggs A."/>
            <person name="Gujja S."/>
            <person name="Hansen M."/>
            <person name="Howarth C."/>
            <person name="Imamovic A."/>
            <person name="Ireland A."/>
            <person name="Larimer J."/>
            <person name="McCowan C."/>
            <person name="Murphy C."/>
            <person name="Pearson M."/>
            <person name="Poon T.W."/>
            <person name="Priest M."/>
            <person name="Roberts A."/>
            <person name="Saif S."/>
            <person name="Shea T."/>
            <person name="Sisk P."/>
            <person name="Sykes S."/>
            <person name="Wortman J."/>
            <person name="Nusbaum C."/>
            <person name="Birren B."/>
        </authorList>
    </citation>
    <scope>NUCLEOTIDE SEQUENCE [LARGE SCALE GENOMIC DNA]</scope>
    <source>
        <strain evidence="3 4">ATCC 700293</strain>
    </source>
</reference>
<accession>A0AA87TET7</accession>
<organism evidence="3 4">
    <name type="scientific">Treponema medium ATCC 700293</name>
    <dbReference type="NCBI Taxonomy" id="1125700"/>
    <lineage>
        <taxon>Bacteria</taxon>
        <taxon>Pseudomonadati</taxon>
        <taxon>Spirochaetota</taxon>
        <taxon>Spirochaetia</taxon>
        <taxon>Spirochaetales</taxon>
        <taxon>Treponemataceae</taxon>
        <taxon>Treponema</taxon>
    </lineage>
</organism>
<evidence type="ECO:0000259" key="2">
    <source>
        <dbReference type="SMART" id="SM00062"/>
    </source>
</evidence>
<dbReference type="SUPFAM" id="SSF53850">
    <property type="entry name" value="Periplasmic binding protein-like II"/>
    <property type="match status" value="1"/>
</dbReference>
<dbReference type="PROSITE" id="PS51257">
    <property type="entry name" value="PROKAR_LIPOPROTEIN"/>
    <property type="match status" value="1"/>
</dbReference>
<dbReference type="PANTHER" id="PTHR35936:SF19">
    <property type="entry name" value="AMINO-ACID-BINDING PROTEIN YXEM-RELATED"/>
    <property type="match status" value="1"/>
</dbReference>
<gene>
    <name evidence="3" type="ORF">HMPREF9195_01311</name>
</gene>
<dbReference type="Proteomes" id="UP000014634">
    <property type="component" value="Unassembled WGS sequence"/>
</dbReference>
<dbReference type="AlphaFoldDB" id="A0AA87TET7"/>
<evidence type="ECO:0000313" key="3">
    <source>
        <dbReference type="EMBL" id="EPF28613.1"/>
    </source>
</evidence>
<dbReference type="InterPro" id="IPR001638">
    <property type="entry name" value="Solute-binding_3/MltF_N"/>
</dbReference>
<evidence type="ECO:0000256" key="1">
    <source>
        <dbReference type="ARBA" id="ARBA00022729"/>
    </source>
</evidence>
<name>A0AA87TET7_TREMD</name>
<dbReference type="EMBL" id="ATFE01000009">
    <property type="protein sequence ID" value="EPF28613.1"/>
    <property type="molecule type" value="Genomic_DNA"/>
</dbReference>
<dbReference type="PANTHER" id="PTHR35936">
    <property type="entry name" value="MEMBRANE-BOUND LYTIC MUREIN TRANSGLYCOSYLASE F"/>
    <property type="match status" value="1"/>
</dbReference>
<dbReference type="Pfam" id="PF00497">
    <property type="entry name" value="SBP_bac_3"/>
    <property type="match status" value="1"/>
</dbReference>
<dbReference type="SMART" id="SM00062">
    <property type="entry name" value="PBPb"/>
    <property type="match status" value="1"/>
</dbReference>
<keyword evidence="1" id="KW-0732">Signal</keyword>
<feature type="domain" description="Solute-binding protein family 3/N-terminal" evidence="2">
    <location>
        <begin position="52"/>
        <end position="273"/>
    </location>
</feature>
<evidence type="ECO:0000313" key="4">
    <source>
        <dbReference type="Proteomes" id="UP000014634"/>
    </source>
</evidence>
<proteinExistence type="predicted"/>
<dbReference type="Gene3D" id="3.40.190.10">
    <property type="entry name" value="Periplasmic binding protein-like II"/>
    <property type="match status" value="2"/>
</dbReference>